<feature type="compositionally biased region" description="Low complexity" evidence="2">
    <location>
        <begin position="8"/>
        <end position="23"/>
    </location>
</feature>
<dbReference type="OrthoDB" id="420046at2759"/>
<dbReference type="SUPFAM" id="SSF53383">
    <property type="entry name" value="PLP-dependent transferases"/>
    <property type="match status" value="1"/>
</dbReference>
<protein>
    <submittedName>
        <fullName evidence="4">Probable cysteine desulfurase</fullName>
    </submittedName>
</protein>
<dbReference type="InterPro" id="IPR015422">
    <property type="entry name" value="PyrdxlP-dep_Trfase_small"/>
</dbReference>
<dbReference type="Gene3D" id="3.90.1150.10">
    <property type="entry name" value="Aspartate Aminotransferase, domain 1"/>
    <property type="match status" value="1"/>
</dbReference>
<feature type="domain" description="Aminotransferase class V" evidence="3">
    <location>
        <begin position="90"/>
        <end position="404"/>
    </location>
</feature>
<feature type="region of interest" description="Disordered" evidence="2">
    <location>
        <begin position="1"/>
        <end position="43"/>
    </location>
</feature>
<keyword evidence="1" id="KW-0663">Pyridoxal phosphate</keyword>
<dbReference type="AlphaFoldDB" id="A0A830BLD3"/>
<evidence type="ECO:0000313" key="4">
    <source>
        <dbReference type="EMBL" id="GFP88297.1"/>
    </source>
</evidence>
<comment type="caution">
    <text evidence="4">The sequence shown here is derived from an EMBL/GenBank/DDBJ whole genome shotgun (WGS) entry which is preliminary data.</text>
</comment>
<evidence type="ECO:0000256" key="1">
    <source>
        <dbReference type="ARBA" id="ARBA00022898"/>
    </source>
</evidence>
<proteinExistence type="predicted"/>
<dbReference type="PANTHER" id="PTHR43586">
    <property type="entry name" value="CYSTEINE DESULFURASE"/>
    <property type="match status" value="1"/>
</dbReference>
<dbReference type="InterPro" id="IPR000192">
    <property type="entry name" value="Aminotrans_V_dom"/>
</dbReference>
<dbReference type="InterPro" id="IPR015421">
    <property type="entry name" value="PyrdxlP-dep_Trfase_major"/>
</dbReference>
<gene>
    <name evidence="4" type="ORF">PHJA_000973400</name>
</gene>
<sequence>MNSLGRNSSSVFSEGTTSSSSTISDDHDPFDQPFHTLEKGAPTSNDTIHSKLHWLRSQIIGGTAEFDTPFGRRLLTYADHTASGRSLRCIENYTTTNILPFYGNSHTGYRTTKKVHEAANYVKKCLGGGKEDAILFCGSGATAAVKRLQEVMGIAIPSTLRERMLRCLSEEERWVVFVGPYEHHSNILTWRQSLAEVVEIGLDHRGLIDMETLREKLDSYKSKNRPILGSFSACSNVTGICTNTRAVARLLHRYGGFVCFDFAARGPHAKIDMRSNEIDGYDAIFLSTHKYVGGPGSPGILLMSKALYRLCSSPPSTCGGGTVNYDTVYLDSIEEREDAGTPPIIQKIRAALAFWIKEYIGHKAIARIEKKYIERALERLVPNPHILVLGNTSAKREAILSFLIYSTTNSKTDDDGQDKIGLDLWKETGNMLGKPLHGPFVAKLLNDLFGIQARGGCACAGPYGHRLLNVDEPHSLAFRSLIQKGYTGIKPGWTRVSFPYYMSEEEFEFILAAIEFIAIYGQRFLSCYHFSWRTGAWTFKEHALVDNYINTILSLANMIKALNLEPNQKQASMKEGVLCKYMTYLETAKHVASLLPKFPSQRNIPKEIDIDLVPFRV</sequence>
<dbReference type="Proteomes" id="UP000653305">
    <property type="component" value="Unassembled WGS sequence"/>
</dbReference>
<evidence type="ECO:0000313" key="5">
    <source>
        <dbReference type="Proteomes" id="UP000653305"/>
    </source>
</evidence>
<evidence type="ECO:0000259" key="3">
    <source>
        <dbReference type="Pfam" id="PF00266"/>
    </source>
</evidence>
<organism evidence="4 5">
    <name type="scientific">Phtheirospermum japonicum</name>
    <dbReference type="NCBI Taxonomy" id="374723"/>
    <lineage>
        <taxon>Eukaryota</taxon>
        <taxon>Viridiplantae</taxon>
        <taxon>Streptophyta</taxon>
        <taxon>Embryophyta</taxon>
        <taxon>Tracheophyta</taxon>
        <taxon>Spermatophyta</taxon>
        <taxon>Magnoliopsida</taxon>
        <taxon>eudicotyledons</taxon>
        <taxon>Gunneridae</taxon>
        <taxon>Pentapetalae</taxon>
        <taxon>asterids</taxon>
        <taxon>lamiids</taxon>
        <taxon>Lamiales</taxon>
        <taxon>Orobanchaceae</taxon>
        <taxon>Orobanchaceae incertae sedis</taxon>
        <taxon>Phtheirospermum</taxon>
    </lineage>
</organism>
<dbReference type="Gene3D" id="3.40.640.10">
    <property type="entry name" value="Type I PLP-dependent aspartate aminotransferase-like (Major domain)"/>
    <property type="match status" value="1"/>
</dbReference>
<dbReference type="InterPro" id="IPR015424">
    <property type="entry name" value="PyrdxlP-dep_Trfase"/>
</dbReference>
<name>A0A830BLD3_9LAMI</name>
<accession>A0A830BLD3</accession>
<dbReference type="PANTHER" id="PTHR43586:SF8">
    <property type="entry name" value="CYSTEINE DESULFURASE 1, CHLOROPLASTIC"/>
    <property type="match status" value="1"/>
</dbReference>
<dbReference type="Pfam" id="PF00266">
    <property type="entry name" value="Aminotran_5"/>
    <property type="match status" value="1"/>
</dbReference>
<keyword evidence="5" id="KW-1185">Reference proteome</keyword>
<dbReference type="EMBL" id="BMAC01000166">
    <property type="protein sequence ID" value="GFP88297.1"/>
    <property type="molecule type" value="Genomic_DNA"/>
</dbReference>
<reference evidence="4" key="1">
    <citation type="submission" date="2020-07" db="EMBL/GenBank/DDBJ databases">
        <title>Ethylene signaling mediates host invasion by parasitic plants.</title>
        <authorList>
            <person name="Yoshida S."/>
        </authorList>
    </citation>
    <scope>NUCLEOTIDE SEQUENCE</scope>
    <source>
        <strain evidence="4">Okayama</strain>
    </source>
</reference>
<evidence type="ECO:0000256" key="2">
    <source>
        <dbReference type="SAM" id="MobiDB-lite"/>
    </source>
</evidence>